<organism evidence="3 4">
    <name type="scientific">Sebaldella termitidis (strain ATCC 33386 / NCTC 11300)</name>
    <dbReference type="NCBI Taxonomy" id="526218"/>
    <lineage>
        <taxon>Bacteria</taxon>
        <taxon>Fusobacteriati</taxon>
        <taxon>Fusobacteriota</taxon>
        <taxon>Fusobacteriia</taxon>
        <taxon>Fusobacteriales</taxon>
        <taxon>Leptotrichiaceae</taxon>
        <taxon>Sebaldella</taxon>
    </lineage>
</organism>
<dbReference type="HOGENOM" id="CLU_159248_3_1_0"/>
<evidence type="ECO:0000259" key="2">
    <source>
        <dbReference type="PROSITE" id="PS51099"/>
    </source>
</evidence>
<evidence type="ECO:0000313" key="4">
    <source>
        <dbReference type="Proteomes" id="UP000000845"/>
    </source>
</evidence>
<dbReference type="GO" id="GO:0008982">
    <property type="term" value="F:protein-N(PI)-phosphohistidine-sugar phosphotransferase activity"/>
    <property type="evidence" value="ECO:0007669"/>
    <property type="project" value="InterPro"/>
</dbReference>
<reference evidence="3 4" key="2">
    <citation type="journal article" date="2010" name="Stand. Genomic Sci.">
        <title>Complete genome sequence of Sebaldella termitidis type strain (NCTC 11300).</title>
        <authorList>
            <person name="Harmon-Smith M."/>
            <person name="Celia L."/>
            <person name="Chertkov O."/>
            <person name="Lapidus A."/>
            <person name="Copeland A."/>
            <person name="Glavina Del Rio T."/>
            <person name="Nolan M."/>
            <person name="Lucas S."/>
            <person name="Tice H."/>
            <person name="Cheng J.F."/>
            <person name="Han C."/>
            <person name="Detter J.C."/>
            <person name="Bruce D."/>
            <person name="Goodwin L."/>
            <person name="Pitluck S."/>
            <person name="Pati A."/>
            <person name="Liolios K."/>
            <person name="Ivanova N."/>
            <person name="Mavromatis K."/>
            <person name="Mikhailova N."/>
            <person name="Chen A."/>
            <person name="Palaniappan K."/>
            <person name="Land M."/>
            <person name="Hauser L."/>
            <person name="Chang Y.J."/>
            <person name="Jeffries C.D."/>
            <person name="Brettin T."/>
            <person name="Goker M."/>
            <person name="Beck B."/>
            <person name="Bristow J."/>
            <person name="Eisen J.A."/>
            <person name="Markowitz V."/>
            <person name="Hugenholtz P."/>
            <person name="Kyrpides N.C."/>
            <person name="Klenk H.P."/>
            <person name="Chen F."/>
        </authorList>
    </citation>
    <scope>NUCLEOTIDE SEQUENCE [LARGE SCALE GENOMIC DNA]</scope>
    <source>
        <strain evidence="4">ATCC 33386 / NCTC 11300</strain>
    </source>
</reference>
<dbReference type="SUPFAM" id="SSF52794">
    <property type="entry name" value="PTS system IIB component-like"/>
    <property type="match status" value="1"/>
</dbReference>
<evidence type="ECO:0000256" key="1">
    <source>
        <dbReference type="ARBA" id="ARBA00022679"/>
    </source>
</evidence>
<evidence type="ECO:0000313" key="3">
    <source>
        <dbReference type="EMBL" id="ACZ10556.1"/>
    </source>
</evidence>
<dbReference type="InterPro" id="IPR036095">
    <property type="entry name" value="PTS_EIIB-like_sf"/>
</dbReference>
<dbReference type="EMBL" id="CP001739">
    <property type="protein sequence ID" value="ACZ10556.1"/>
    <property type="molecule type" value="Genomic_DNA"/>
</dbReference>
<dbReference type="KEGG" id="str:Sterm_3722"/>
<dbReference type="eggNOG" id="COG3414">
    <property type="taxonomic scope" value="Bacteria"/>
</dbReference>
<dbReference type="PROSITE" id="PS51099">
    <property type="entry name" value="PTS_EIIB_TYPE_2"/>
    <property type="match status" value="1"/>
</dbReference>
<dbReference type="Proteomes" id="UP000000845">
    <property type="component" value="Chromosome"/>
</dbReference>
<keyword evidence="1" id="KW-0808">Transferase</keyword>
<feature type="domain" description="PTS EIIB type-2" evidence="2">
    <location>
        <begin position="4"/>
        <end position="96"/>
    </location>
</feature>
<gene>
    <name evidence="3" type="ordered locus">Sterm_3722</name>
</gene>
<protein>
    <submittedName>
        <fullName evidence="3">Phosphotransferase system lactose/cellobiose-specific IIB subunit</fullName>
    </submittedName>
</protein>
<dbReference type="RefSeq" id="WP_012863138.1">
    <property type="nucleotide sequence ID" value="NC_013517.1"/>
</dbReference>
<dbReference type="GO" id="GO:0009401">
    <property type="term" value="P:phosphoenolpyruvate-dependent sugar phosphotransferase system"/>
    <property type="evidence" value="ECO:0007669"/>
    <property type="project" value="InterPro"/>
</dbReference>
<dbReference type="AlphaFoldDB" id="D1ARS0"/>
<keyword evidence="4" id="KW-1185">Reference proteome</keyword>
<sequence length="99" mass="10871">MKTYKILVACGSGVATSTVIADRVKRLCEENGFNVNVQQVKVVQVENMSKDFDLIVASTKIPDTVTTPYVFAINYLTGVNREKTDSDVIEKLKKIAGSN</sequence>
<dbReference type="InterPro" id="IPR013011">
    <property type="entry name" value="PTS_EIIB_2"/>
</dbReference>
<dbReference type="Gene3D" id="3.40.50.2300">
    <property type="match status" value="1"/>
</dbReference>
<reference evidence="4" key="1">
    <citation type="submission" date="2009-09" db="EMBL/GenBank/DDBJ databases">
        <title>The complete chromosome of Sebaldella termitidis ATCC 33386.</title>
        <authorList>
            <consortium name="US DOE Joint Genome Institute (JGI-PGF)"/>
            <person name="Lucas S."/>
            <person name="Copeland A."/>
            <person name="Lapidus A."/>
            <person name="Glavina del Rio T."/>
            <person name="Dalin E."/>
            <person name="Tice H."/>
            <person name="Bruce D."/>
            <person name="Goodwin L."/>
            <person name="Pitluck S."/>
            <person name="Kyrpides N."/>
            <person name="Mavromatis K."/>
            <person name="Ivanova N."/>
            <person name="Mikhailova N."/>
            <person name="Sims D."/>
            <person name="Meincke L."/>
            <person name="Brettin T."/>
            <person name="Detter J.C."/>
            <person name="Han C."/>
            <person name="Larimer F."/>
            <person name="Land M."/>
            <person name="Hauser L."/>
            <person name="Markowitz V."/>
            <person name="Cheng J.F."/>
            <person name="Hugenholtz P."/>
            <person name="Woyke T."/>
            <person name="Wu D."/>
            <person name="Eisen J.A."/>
        </authorList>
    </citation>
    <scope>NUCLEOTIDE SEQUENCE [LARGE SCALE GENOMIC DNA]</scope>
    <source>
        <strain evidence="4">ATCC 33386 / NCTC 11300</strain>
    </source>
</reference>
<dbReference type="InterPro" id="IPR003501">
    <property type="entry name" value="PTS_EIIB_2/3"/>
</dbReference>
<dbReference type="CDD" id="cd05566">
    <property type="entry name" value="PTS_IIB_galactitol"/>
    <property type="match status" value="1"/>
</dbReference>
<accession>D1ARS0</accession>
<dbReference type="Pfam" id="PF02302">
    <property type="entry name" value="PTS_IIB"/>
    <property type="match status" value="1"/>
</dbReference>
<name>D1ARS0_SEBTE</name>
<proteinExistence type="predicted"/>
<dbReference type="STRING" id="526218.Sterm_3722"/>